<evidence type="ECO:0000313" key="3">
    <source>
        <dbReference type="Proteomes" id="UP000054516"/>
    </source>
</evidence>
<evidence type="ECO:0000313" key="2">
    <source>
        <dbReference type="EMBL" id="GAW26470.1"/>
    </source>
</evidence>
<name>A0A1S8A9U2_ROSNE</name>
<dbReference type="AlphaFoldDB" id="A0A1S8A9U2"/>
<dbReference type="EMBL" id="DF977478">
    <property type="protein sequence ID" value="GAW26470.1"/>
    <property type="molecule type" value="Genomic_DNA"/>
</dbReference>
<protein>
    <submittedName>
        <fullName evidence="2">Putative polyketide synthase</fullName>
    </submittedName>
</protein>
<feature type="compositionally biased region" description="Polar residues" evidence="1">
    <location>
        <begin position="77"/>
        <end position="87"/>
    </location>
</feature>
<dbReference type="OMA" id="WSEFISE"/>
<accession>A0A1S8A9U2</accession>
<dbReference type="Proteomes" id="UP000054516">
    <property type="component" value="Unassembled WGS sequence"/>
</dbReference>
<sequence>MGGSLWRQSARIDLSEGLSAASHGGASTRTFPRASSFTKAWASGVRGPDRDSKIKFRAPRLTSHRAIARPRPPSPPQTTNVAFAPNS</sequence>
<proteinExistence type="predicted"/>
<evidence type="ECO:0000256" key="1">
    <source>
        <dbReference type="SAM" id="MobiDB-lite"/>
    </source>
</evidence>
<organism evidence="2">
    <name type="scientific">Rosellinia necatrix</name>
    <name type="common">White root-rot fungus</name>
    <dbReference type="NCBI Taxonomy" id="77044"/>
    <lineage>
        <taxon>Eukaryota</taxon>
        <taxon>Fungi</taxon>
        <taxon>Dikarya</taxon>
        <taxon>Ascomycota</taxon>
        <taxon>Pezizomycotina</taxon>
        <taxon>Sordariomycetes</taxon>
        <taxon>Xylariomycetidae</taxon>
        <taxon>Xylariales</taxon>
        <taxon>Xylariaceae</taxon>
        <taxon>Rosellinia</taxon>
    </lineage>
</organism>
<keyword evidence="3" id="KW-1185">Reference proteome</keyword>
<reference evidence="2" key="1">
    <citation type="submission" date="2016-03" db="EMBL/GenBank/DDBJ databases">
        <title>Draft genome sequence of Rosellinia necatrix.</title>
        <authorList>
            <person name="Kanematsu S."/>
        </authorList>
    </citation>
    <scope>NUCLEOTIDE SEQUENCE [LARGE SCALE GENOMIC DNA]</scope>
    <source>
        <strain evidence="2">W97</strain>
    </source>
</reference>
<gene>
    <name evidence="2" type="ORF">SAMD00023353_3300190</name>
</gene>
<feature type="region of interest" description="Disordered" evidence="1">
    <location>
        <begin position="60"/>
        <end position="87"/>
    </location>
</feature>